<evidence type="ECO:0000313" key="2">
    <source>
        <dbReference type="EMBL" id="MCM2676104.1"/>
    </source>
</evidence>
<keyword evidence="1" id="KW-1133">Transmembrane helix</keyword>
<protein>
    <recommendedName>
        <fullName evidence="4">DUF4190 domain-containing protein</fullName>
    </recommendedName>
</protein>
<evidence type="ECO:0000256" key="1">
    <source>
        <dbReference type="SAM" id="Phobius"/>
    </source>
</evidence>
<name>A0ABT0XJP5_9BACI</name>
<evidence type="ECO:0000313" key="3">
    <source>
        <dbReference type="Proteomes" id="UP001203665"/>
    </source>
</evidence>
<keyword evidence="3" id="KW-1185">Reference proteome</keyword>
<dbReference type="Proteomes" id="UP001203665">
    <property type="component" value="Unassembled WGS sequence"/>
</dbReference>
<evidence type="ECO:0008006" key="4">
    <source>
        <dbReference type="Google" id="ProtNLM"/>
    </source>
</evidence>
<feature type="transmembrane region" description="Helical" evidence="1">
    <location>
        <begin position="12"/>
        <end position="38"/>
    </location>
</feature>
<dbReference type="EMBL" id="JAMQJY010000001">
    <property type="protein sequence ID" value="MCM2676104.1"/>
    <property type="molecule type" value="Genomic_DNA"/>
</dbReference>
<keyword evidence="1" id="KW-0472">Membrane</keyword>
<keyword evidence="1" id="KW-0812">Transmembrane</keyword>
<accession>A0ABT0XJP5</accession>
<sequence length="78" mass="8372">MTETTTQQNSAIGALVVAIIGFFAPFIGIILAIIALVMISKVTSQEQRGLIVATKVISWITLAGYIIFLLLIIARIVV</sequence>
<comment type="caution">
    <text evidence="2">The sequence shown here is derived from an EMBL/GenBank/DDBJ whole genome shotgun (WGS) entry which is preliminary data.</text>
</comment>
<feature type="transmembrane region" description="Helical" evidence="1">
    <location>
        <begin position="50"/>
        <end position="77"/>
    </location>
</feature>
<organism evidence="2 3">
    <name type="scientific">Alkalicoccobacillus plakortidis</name>
    <dbReference type="NCBI Taxonomy" id="444060"/>
    <lineage>
        <taxon>Bacteria</taxon>
        <taxon>Bacillati</taxon>
        <taxon>Bacillota</taxon>
        <taxon>Bacilli</taxon>
        <taxon>Bacillales</taxon>
        <taxon>Bacillaceae</taxon>
        <taxon>Alkalicoccobacillus</taxon>
    </lineage>
</organism>
<gene>
    <name evidence="2" type="ORF">NDM98_11745</name>
</gene>
<proteinExistence type="predicted"/>
<reference evidence="2" key="1">
    <citation type="submission" date="2022-06" db="EMBL/GenBank/DDBJ databases">
        <title>Alkalicoccobacillus porphyridii sp. nov., isolated from a marine red alga, Porphyridium purpureum and reclassification of Shouchella plakortidis and Shouchella gibsonii as Alkalicoccobacillus plakortidis comb. nov. and Alkalicoccobacillus gibsonii comb. nov.</title>
        <authorList>
            <person name="Kim K.H."/>
            <person name="Lee J.K."/>
            <person name="Han D.M."/>
            <person name="Baek J.H."/>
            <person name="Jeon C.O."/>
        </authorList>
    </citation>
    <scope>NUCLEOTIDE SEQUENCE</scope>
    <source>
        <strain evidence="2">DSM 19153</strain>
    </source>
</reference>
<dbReference type="RefSeq" id="WP_251607780.1">
    <property type="nucleotide sequence ID" value="NZ_JAMQJY010000001.1"/>
</dbReference>